<comment type="caution">
    <text evidence="1">The sequence shown here is derived from an EMBL/GenBank/DDBJ whole genome shotgun (WGS) entry which is preliminary data.</text>
</comment>
<gene>
    <name evidence="1" type="ORF">CEP52_015746</name>
</gene>
<evidence type="ECO:0000313" key="1">
    <source>
        <dbReference type="EMBL" id="RSL86671.1"/>
    </source>
</evidence>
<dbReference type="AlphaFoldDB" id="A0A428SA68"/>
<evidence type="ECO:0000313" key="2">
    <source>
        <dbReference type="Proteomes" id="UP000287144"/>
    </source>
</evidence>
<dbReference type="EMBL" id="NKCK01000293">
    <property type="protein sequence ID" value="RSL86671.1"/>
    <property type="molecule type" value="Genomic_DNA"/>
</dbReference>
<dbReference type="Proteomes" id="UP000287144">
    <property type="component" value="Unassembled WGS sequence"/>
</dbReference>
<keyword evidence="2" id="KW-1185">Reference proteome</keyword>
<sequence>MPEGLTNSLQAILDDLAAVASRGSSIAKRGPDILRKIIVLNQDKIQSLLERLQEPEIQDAIEEKTTETKLRGLSLNHLEEVFCNEGDDLPLWITIIYKLGKLAVAATSMLQMAIKKPDVFSSIHIEVIQAPKQQVFSLNEEQRPLLVVVRRLTGGDHDHHIARLGQFWLTGDPETRFRRACRLNLTVHVEMRLLTFYDHNP</sequence>
<name>A0A428SA68_9HYPO</name>
<protein>
    <submittedName>
        <fullName evidence="1">Uncharacterized protein</fullName>
    </submittedName>
</protein>
<accession>A0A428SA68</accession>
<reference evidence="1 2" key="1">
    <citation type="submission" date="2017-06" db="EMBL/GenBank/DDBJ databases">
        <title>Comparative genomic analysis of Ambrosia Fusariam Clade fungi.</title>
        <authorList>
            <person name="Stajich J.E."/>
            <person name="Carrillo J."/>
            <person name="Kijimoto T."/>
            <person name="Eskalen A."/>
            <person name="O'Donnell K."/>
            <person name="Kasson M."/>
        </authorList>
    </citation>
    <scope>NUCLEOTIDE SEQUENCE [LARGE SCALE GENOMIC DNA]</scope>
    <source>
        <strain evidence="1 2">NRRL62579</strain>
    </source>
</reference>
<proteinExistence type="predicted"/>
<organism evidence="1 2">
    <name type="scientific">Fusarium oligoseptatum</name>
    <dbReference type="NCBI Taxonomy" id="2604345"/>
    <lineage>
        <taxon>Eukaryota</taxon>
        <taxon>Fungi</taxon>
        <taxon>Dikarya</taxon>
        <taxon>Ascomycota</taxon>
        <taxon>Pezizomycotina</taxon>
        <taxon>Sordariomycetes</taxon>
        <taxon>Hypocreomycetidae</taxon>
        <taxon>Hypocreales</taxon>
        <taxon>Nectriaceae</taxon>
        <taxon>Fusarium</taxon>
        <taxon>Fusarium solani species complex</taxon>
    </lineage>
</organism>